<gene>
    <name evidence="1" type="ORF">GCM10011375_27940</name>
</gene>
<dbReference type="EMBL" id="BMFN01000002">
    <property type="protein sequence ID" value="GGF71175.1"/>
    <property type="molecule type" value="Genomic_DNA"/>
</dbReference>
<name>A0ACB5PTS4_9BACT</name>
<keyword evidence="2" id="KW-1185">Reference proteome</keyword>
<protein>
    <submittedName>
        <fullName evidence="1">Uncharacterized protein</fullName>
    </submittedName>
</protein>
<evidence type="ECO:0000313" key="1">
    <source>
        <dbReference type="EMBL" id="GGF71175.1"/>
    </source>
</evidence>
<sequence>MLRYTVSVGLVVLGIGAGCTTKEQTARRVSPASQPVSVTMCAPPVVVDTAWYASGKKAPQLPGLEGIAFPISSKNPEAIKYFNQGLMLAYGFNHAEAARSFHEVTRQDSTCAMGYWGFSYVLGPNYNAGMEPDNFSRAYQAVQKAQRLAATASPKEQALIGALVKRYPPAPVADRSGYDQAYAAALKMVYQQFPDDPDIGAMYAEAVMNLHPWDIWQKNGQPQPWTAEIVSTLEQVLKRHPNHAGANHFYIHATEASTHPEAANKSADLLTHLVPGAGHLLHMPSHTYIRTGAYHQGTLANLEALQADSSYTAACHAQGAYPLAYHPHNYHFLTATATLEGNSRLALRGAAKLAAHVSKPLMKNTVLGPSLQHFYTIPYNVAVKFGRWDEVLAMKNFDTTLVYPQAIRHYARGMAWVGKKNTVNARRELEQLRVLGQDTTLKAVLFGINSMRAITDIAQRELDGAILHGEGKHAQSIAVLREAVVLEDALKYNEPPDWFFSVRHQLGAVLLADKQYKEAIAVYEQDLERLPHNGWALSGLYQAYLGAGNKAKAQQIKQELDKAWHWADTKLIASIAQ</sequence>
<reference evidence="1 2" key="1">
    <citation type="journal article" date="2019" name="Int. J. Syst. Evol. Microbiol.">
        <title>The Global Catalogue of Microorganisms (GCM) 10K type strain sequencing project: providing services to taxonomists for standard genome sequencing and annotation.</title>
        <authorList>
            <consortium name="The Broad Institute Genomics Platform"/>
            <consortium name="The Broad Institute Genome Sequencing Center for Infectious Disease"/>
            <person name="Wu L."/>
            <person name="Ma J."/>
        </authorList>
    </citation>
    <scope>NUCLEOTIDE SEQUENCE [LARGE SCALE GENOMIC DNA]</scope>
    <source>
        <strain evidence="1 2">CGMCC 1.12720</strain>
    </source>
</reference>
<organism evidence="1 2">
    <name type="scientific">Hymenobacter qilianensis</name>
    <dbReference type="NCBI Taxonomy" id="1385715"/>
    <lineage>
        <taxon>Bacteria</taxon>
        <taxon>Pseudomonadati</taxon>
        <taxon>Bacteroidota</taxon>
        <taxon>Cytophagia</taxon>
        <taxon>Cytophagales</taxon>
        <taxon>Hymenobacteraceae</taxon>
        <taxon>Hymenobacter</taxon>
    </lineage>
</organism>
<dbReference type="Proteomes" id="UP000605392">
    <property type="component" value="Unassembled WGS sequence"/>
</dbReference>
<comment type="caution">
    <text evidence="1">The sequence shown here is derived from an EMBL/GenBank/DDBJ whole genome shotgun (WGS) entry which is preliminary data.</text>
</comment>
<evidence type="ECO:0000313" key="2">
    <source>
        <dbReference type="Proteomes" id="UP000605392"/>
    </source>
</evidence>
<proteinExistence type="predicted"/>
<accession>A0ACB5PTS4</accession>